<keyword evidence="1" id="KW-1133">Transmembrane helix</keyword>
<name>Q4UFI2_THEAN</name>
<dbReference type="OMA" id="IDELWIY"/>
<dbReference type="eggNOG" id="ENOG502QXJP">
    <property type="taxonomic scope" value="Eukaryota"/>
</dbReference>
<dbReference type="KEGG" id="tan:TA15460"/>
<sequence>MSIVNNFKNIDYKYCNLAVLSAFALFQSSRCFFERSSDNIIGSYVSQKNQSDNGSLSTDNYRDLKLKRLDSYGFWAILEDRSRKEYIYMKSKNLKEGMNKFLSLKEFKDKPYLLKKKLLGLLSNPFKEAQTSEWIYTKTSKTTFPSNQGPNTAGIATLTVFLLGFLCTMLFGVFKSVDVIKTLACVNFIKTCCKENNKVTKLIGKDLSIKSVEGKLTSNYFNGDVLVSGDDKKQLLLVTPTDNEIL</sequence>
<dbReference type="OrthoDB" id="361364at2759"/>
<dbReference type="Proteomes" id="UP000001950">
    <property type="component" value="Chromosome 2"/>
</dbReference>
<dbReference type="InParanoid" id="Q4UFI2"/>
<protein>
    <submittedName>
        <fullName evidence="2">Uncharacterized protein</fullName>
    </submittedName>
</protein>
<evidence type="ECO:0000256" key="1">
    <source>
        <dbReference type="SAM" id="Phobius"/>
    </source>
</evidence>
<proteinExistence type="predicted"/>
<reference evidence="2 3" key="1">
    <citation type="journal article" date="2005" name="Science">
        <title>Genome of the host-cell transforming parasite Theileria annulata compared with T. parva.</title>
        <authorList>
            <person name="Pain A."/>
            <person name="Renauld H."/>
            <person name="Berriman M."/>
            <person name="Murphy L."/>
            <person name="Yeats C.A."/>
            <person name="Weir W."/>
            <person name="Kerhornou A."/>
            <person name="Aslett M."/>
            <person name="Bishop R."/>
            <person name="Bouchier C."/>
            <person name="Cochet M."/>
            <person name="Coulson R.M.R."/>
            <person name="Cronin A."/>
            <person name="de Villiers E.P."/>
            <person name="Fraser A."/>
            <person name="Fosker N."/>
            <person name="Gardner M."/>
            <person name="Goble A."/>
            <person name="Griffiths-Jones S."/>
            <person name="Harris D.E."/>
            <person name="Katzer F."/>
            <person name="Larke N."/>
            <person name="Lord A."/>
            <person name="Maser P."/>
            <person name="McKellar S."/>
            <person name="Mooney P."/>
            <person name="Morton F."/>
            <person name="Nene V."/>
            <person name="O'Neil S."/>
            <person name="Price C."/>
            <person name="Quail M.A."/>
            <person name="Rabbinowitsch E."/>
            <person name="Rawlings N.D."/>
            <person name="Rutter S."/>
            <person name="Saunders D."/>
            <person name="Seeger K."/>
            <person name="Shah T."/>
            <person name="Squares R."/>
            <person name="Squares S."/>
            <person name="Tivey A."/>
            <person name="Walker A.R."/>
            <person name="Woodward J."/>
            <person name="Dobbelaere D.A.E."/>
            <person name="Langsley G."/>
            <person name="Rajandream M.A."/>
            <person name="McKeever D."/>
            <person name="Shiels B."/>
            <person name="Tait A."/>
            <person name="Barrell B.G."/>
            <person name="Hall N."/>
        </authorList>
    </citation>
    <scope>NUCLEOTIDE SEQUENCE [LARGE SCALE GENOMIC DNA]</scope>
    <source>
        <strain evidence="3">Ankara</strain>
    </source>
</reference>
<keyword evidence="3" id="KW-1185">Reference proteome</keyword>
<dbReference type="AlphaFoldDB" id="Q4UFI2"/>
<dbReference type="EMBL" id="CR940348">
    <property type="protein sequence ID" value="CAI74134.1"/>
    <property type="molecule type" value="Genomic_DNA"/>
</dbReference>
<feature type="transmembrane region" description="Helical" evidence="1">
    <location>
        <begin position="153"/>
        <end position="174"/>
    </location>
</feature>
<gene>
    <name evidence="2" type="ORF">TA15460</name>
</gene>
<accession>Q4UFI2</accession>
<dbReference type="VEuPathDB" id="PiroplasmaDB:TA15460"/>
<dbReference type="GeneID" id="3861614"/>
<evidence type="ECO:0000313" key="3">
    <source>
        <dbReference type="Proteomes" id="UP000001950"/>
    </source>
</evidence>
<organism evidence="2 3">
    <name type="scientific">Theileria annulata</name>
    <dbReference type="NCBI Taxonomy" id="5874"/>
    <lineage>
        <taxon>Eukaryota</taxon>
        <taxon>Sar</taxon>
        <taxon>Alveolata</taxon>
        <taxon>Apicomplexa</taxon>
        <taxon>Aconoidasida</taxon>
        <taxon>Piroplasmida</taxon>
        <taxon>Theileriidae</taxon>
        <taxon>Theileria</taxon>
    </lineage>
</organism>
<evidence type="ECO:0000313" key="2">
    <source>
        <dbReference type="EMBL" id="CAI74134.1"/>
    </source>
</evidence>
<keyword evidence="1" id="KW-0472">Membrane</keyword>
<dbReference type="RefSeq" id="XP_951866.1">
    <property type="nucleotide sequence ID" value="XM_946773.1"/>
</dbReference>
<keyword evidence="1" id="KW-0812">Transmembrane</keyword>